<name>A0AAE0XSW8_9GAST</name>
<dbReference type="Proteomes" id="UP001283361">
    <property type="component" value="Unassembled WGS sequence"/>
</dbReference>
<dbReference type="EMBL" id="JAWDGP010007673">
    <property type="protein sequence ID" value="KAK3709199.1"/>
    <property type="molecule type" value="Genomic_DNA"/>
</dbReference>
<dbReference type="AlphaFoldDB" id="A0AAE0XSW8"/>
<proteinExistence type="predicted"/>
<gene>
    <name evidence="1" type="ORF">RRG08_030876</name>
</gene>
<comment type="caution">
    <text evidence="1">The sequence shown here is derived from an EMBL/GenBank/DDBJ whole genome shotgun (WGS) entry which is preliminary data.</text>
</comment>
<protein>
    <submittedName>
        <fullName evidence="1">Uncharacterized protein</fullName>
    </submittedName>
</protein>
<evidence type="ECO:0000313" key="1">
    <source>
        <dbReference type="EMBL" id="KAK3709199.1"/>
    </source>
</evidence>
<reference evidence="1" key="1">
    <citation type="journal article" date="2023" name="G3 (Bethesda)">
        <title>A reference genome for the long-term kleptoplast-retaining sea slug Elysia crispata morphotype clarki.</title>
        <authorList>
            <person name="Eastman K.E."/>
            <person name="Pendleton A.L."/>
            <person name="Shaikh M.A."/>
            <person name="Suttiyut T."/>
            <person name="Ogas R."/>
            <person name="Tomko P."/>
            <person name="Gavelis G."/>
            <person name="Widhalm J.R."/>
            <person name="Wisecaver J.H."/>
        </authorList>
    </citation>
    <scope>NUCLEOTIDE SEQUENCE</scope>
    <source>
        <strain evidence="1">ECLA1</strain>
    </source>
</reference>
<keyword evidence="2" id="KW-1185">Reference proteome</keyword>
<accession>A0AAE0XSW8</accession>
<evidence type="ECO:0000313" key="2">
    <source>
        <dbReference type="Proteomes" id="UP001283361"/>
    </source>
</evidence>
<organism evidence="1 2">
    <name type="scientific">Elysia crispata</name>
    <name type="common">lettuce slug</name>
    <dbReference type="NCBI Taxonomy" id="231223"/>
    <lineage>
        <taxon>Eukaryota</taxon>
        <taxon>Metazoa</taxon>
        <taxon>Spiralia</taxon>
        <taxon>Lophotrochozoa</taxon>
        <taxon>Mollusca</taxon>
        <taxon>Gastropoda</taxon>
        <taxon>Heterobranchia</taxon>
        <taxon>Euthyneura</taxon>
        <taxon>Panpulmonata</taxon>
        <taxon>Sacoglossa</taxon>
        <taxon>Placobranchoidea</taxon>
        <taxon>Plakobranchidae</taxon>
        <taxon>Elysia</taxon>
    </lineage>
</organism>
<sequence length="184" mass="20466">MQHHAALLLYEPAIDEKEASSSISSKEKRRRKYKLKKVMSSEGDDVSSRWQTGQPWEIYASASILLLCRFLLRSSQQAAPMHSGQGWAWVLEASKFLLSWTDNVTPESIQHNYTASLVTQAGVADHRPAASTARVNLVECQYRGHTAPLTRQLPDTLSHPIGLTLAPPSGFSARHNATAFQARR</sequence>